<dbReference type="InParanoid" id="A0A0C3A3Y3"/>
<evidence type="ECO:0000256" key="1">
    <source>
        <dbReference type="SAM" id="MobiDB-lite"/>
    </source>
</evidence>
<dbReference type="AlphaFoldDB" id="A0A0C3A3Y3"/>
<feature type="region of interest" description="Disordered" evidence="1">
    <location>
        <begin position="1"/>
        <end position="105"/>
    </location>
</feature>
<feature type="compositionally biased region" description="Low complexity" evidence="1">
    <location>
        <begin position="63"/>
        <end position="74"/>
    </location>
</feature>
<name>A0A0C3A3Y3_9AGAM</name>
<dbReference type="EMBL" id="KN822074">
    <property type="protein sequence ID" value="KIM59397.1"/>
    <property type="molecule type" value="Genomic_DNA"/>
</dbReference>
<evidence type="ECO:0000313" key="2">
    <source>
        <dbReference type="EMBL" id="KIM59397.1"/>
    </source>
</evidence>
<proteinExistence type="predicted"/>
<reference evidence="3" key="2">
    <citation type="submission" date="2015-01" db="EMBL/GenBank/DDBJ databases">
        <title>Evolutionary Origins and Diversification of the Mycorrhizal Mutualists.</title>
        <authorList>
            <consortium name="DOE Joint Genome Institute"/>
            <consortium name="Mycorrhizal Genomics Consortium"/>
            <person name="Kohler A."/>
            <person name="Kuo A."/>
            <person name="Nagy L.G."/>
            <person name="Floudas D."/>
            <person name="Copeland A."/>
            <person name="Barry K.W."/>
            <person name="Cichocki N."/>
            <person name="Veneault-Fourrey C."/>
            <person name="LaButti K."/>
            <person name="Lindquist E.A."/>
            <person name="Lipzen A."/>
            <person name="Lundell T."/>
            <person name="Morin E."/>
            <person name="Murat C."/>
            <person name="Riley R."/>
            <person name="Ohm R."/>
            <person name="Sun H."/>
            <person name="Tunlid A."/>
            <person name="Henrissat B."/>
            <person name="Grigoriev I.V."/>
            <person name="Hibbett D.S."/>
            <person name="Martin F."/>
        </authorList>
    </citation>
    <scope>NUCLEOTIDE SEQUENCE [LARGE SCALE GENOMIC DNA]</scope>
    <source>
        <strain evidence="3">Foug A</strain>
    </source>
</reference>
<keyword evidence="3" id="KW-1185">Reference proteome</keyword>
<dbReference type="HOGENOM" id="CLU_850363_0_0_1"/>
<reference evidence="2 3" key="1">
    <citation type="submission" date="2014-04" db="EMBL/GenBank/DDBJ databases">
        <authorList>
            <consortium name="DOE Joint Genome Institute"/>
            <person name="Kuo A."/>
            <person name="Kohler A."/>
            <person name="Nagy L.G."/>
            <person name="Floudas D."/>
            <person name="Copeland A."/>
            <person name="Barry K.W."/>
            <person name="Cichocki N."/>
            <person name="Veneault-Fourrey C."/>
            <person name="LaButti K."/>
            <person name="Lindquist E.A."/>
            <person name="Lipzen A."/>
            <person name="Lundell T."/>
            <person name="Morin E."/>
            <person name="Murat C."/>
            <person name="Sun H."/>
            <person name="Tunlid A."/>
            <person name="Henrissat B."/>
            <person name="Grigoriev I.V."/>
            <person name="Hibbett D.S."/>
            <person name="Martin F."/>
            <person name="Nordberg H.P."/>
            <person name="Cantor M.N."/>
            <person name="Hua S.X."/>
        </authorList>
    </citation>
    <scope>NUCLEOTIDE SEQUENCE [LARGE SCALE GENOMIC DNA]</scope>
    <source>
        <strain evidence="2 3">Foug A</strain>
    </source>
</reference>
<dbReference type="Proteomes" id="UP000053989">
    <property type="component" value="Unassembled WGS sequence"/>
</dbReference>
<feature type="compositionally biased region" description="Basic residues" evidence="1">
    <location>
        <begin position="1"/>
        <end position="15"/>
    </location>
</feature>
<sequence>MTSPRRTGKKSKARDHHLEEQATAPKKSRANQLPEPCCSSRAGAGSGGKGSQLEKIGAALEVPTQLPKTTTTLPNGSLTNPLAPVPAKKGRKKKSPAQMPPPPYRSEHDEFTMPATQSFYSPFAHGTLPPVYYNSGTHDRFGFNPSLAPPIVPPGTEPNLQALNNPYIAATCSSQSNPPVSSHFSSQSSQKPSQRFPVSAHLWATLSRTAERVEWIAIQGMMAVNQMGAKQKCTSTTTVSLIKDPGSQSHTALPSDHKFEYSHDKDDEATEHLVRDQTMSSLSTTRKMGALAFQTQMLSIQFAQPPGLKSQGTTLMQMNVLVLLEIP</sequence>
<organism evidence="2 3">
    <name type="scientific">Scleroderma citrinum Foug A</name>
    <dbReference type="NCBI Taxonomy" id="1036808"/>
    <lineage>
        <taxon>Eukaryota</taxon>
        <taxon>Fungi</taxon>
        <taxon>Dikarya</taxon>
        <taxon>Basidiomycota</taxon>
        <taxon>Agaricomycotina</taxon>
        <taxon>Agaricomycetes</taxon>
        <taxon>Agaricomycetidae</taxon>
        <taxon>Boletales</taxon>
        <taxon>Sclerodermatineae</taxon>
        <taxon>Sclerodermataceae</taxon>
        <taxon>Scleroderma</taxon>
    </lineage>
</organism>
<accession>A0A0C3A3Y3</accession>
<evidence type="ECO:0000313" key="3">
    <source>
        <dbReference type="Proteomes" id="UP000053989"/>
    </source>
</evidence>
<dbReference type="OrthoDB" id="2690636at2759"/>
<protein>
    <submittedName>
        <fullName evidence="2">Uncharacterized protein</fullName>
    </submittedName>
</protein>
<gene>
    <name evidence="2" type="ORF">SCLCIDRAFT_27352</name>
</gene>